<dbReference type="AlphaFoldDB" id="A0A517MMJ9"/>
<evidence type="ECO:0000313" key="2">
    <source>
        <dbReference type="Proteomes" id="UP000320672"/>
    </source>
</evidence>
<dbReference type="KEGG" id="rml:FF011L_49080"/>
<dbReference type="Proteomes" id="UP000320672">
    <property type="component" value="Chromosome"/>
</dbReference>
<name>A0A517MMJ9_9BACT</name>
<organism evidence="1 2">
    <name type="scientific">Roseimaritima multifibrata</name>
    <dbReference type="NCBI Taxonomy" id="1930274"/>
    <lineage>
        <taxon>Bacteria</taxon>
        <taxon>Pseudomonadati</taxon>
        <taxon>Planctomycetota</taxon>
        <taxon>Planctomycetia</taxon>
        <taxon>Pirellulales</taxon>
        <taxon>Pirellulaceae</taxon>
        <taxon>Roseimaritima</taxon>
    </lineage>
</organism>
<reference evidence="1 2" key="1">
    <citation type="submission" date="2019-02" db="EMBL/GenBank/DDBJ databases">
        <title>Deep-cultivation of Planctomycetes and their phenomic and genomic characterization uncovers novel biology.</title>
        <authorList>
            <person name="Wiegand S."/>
            <person name="Jogler M."/>
            <person name="Boedeker C."/>
            <person name="Pinto D."/>
            <person name="Vollmers J."/>
            <person name="Rivas-Marin E."/>
            <person name="Kohn T."/>
            <person name="Peeters S.H."/>
            <person name="Heuer A."/>
            <person name="Rast P."/>
            <person name="Oberbeckmann S."/>
            <person name="Bunk B."/>
            <person name="Jeske O."/>
            <person name="Meyerdierks A."/>
            <person name="Storesund J.E."/>
            <person name="Kallscheuer N."/>
            <person name="Luecker S."/>
            <person name="Lage O.M."/>
            <person name="Pohl T."/>
            <person name="Merkel B.J."/>
            <person name="Hornburger P."/>
            <person name="Mueller R.-W."/>
            <person name="Bruemmer F."/>
            <person name="Labrenz M."/>
            <person name="Spormann A.M."/>
            <person name="Op den Camp H."/>
            <person name="Overmann J."/>
            <person name="Amann R."/>
            <person name="Jetten M.S.M."/>
            <person name="Mascher T."/>
            <person name="Medema M.H."/>
            <person name="Devos D.P."/>
            <person name="Kaster A.-K."/>
            <person name="Ovreas L."/>
            <person name="Rohde M."/>
            <person name="Galperin M.Y."/>
            <person name="Jogler C."/>
        </authorList>
    </citation>
    <scope>NUCLEOTIDE SEQUENCE [LARGE SCALE GENOMIC DNA]</scope>
    <source>
        <strain evidence="1 2">FF011L</strain>
    </source>
</reference>
<proteinExistence type="predicted"/>
<gene>
    <name evidence="1" type="ORF">FF011L_49080</name>
</gene>
<dbReference type="EMBL" id="CP036262">
    <property type="protein sequence ID" value="QDS96101.1"/>
    <property type="molecule type" value="Genomic_DNA"/>
</dbReference>
<sequence length="44" mass="4891">MGASHLRDVYDLKLSRGLLSKVINKVSQAISPLYEDLFGKLKAD</sequence>
<keyword evidence="2" id="KW-1185">Reference proteome</keyword>
<protein>
    <submittedName>
        <fullName evidence="1">Uncharacterized protein</fullName>
    </submittedName>
</protein>
<dbReference type="RefSeq" id="WP_261342553.1">
    <property type="nucleotide sequence ID" value="NZ_CP036262.1"/>
</dbReference>
<evidence type="ECO:0000313" key="1">
    <source>
        <dbReference type="EMBL" id="QDS96101.1"/>
    </source>
</evidence>
<accession>A0A517MMJ9</accession>